<sequence length="46" mass="5168">MQRILLQDITVCWSTGWSSLSLIPRSENQGIAQRCVEVSLLSTYAI</sequence>
<accession>D4BBM9</accession>
<dbReference type="EMBL" id="ABWL02000007">
    <property type="protein sequence ID" value="EFE08497.1"/>
    <property type="molecule type" value="Genomic_DNA"/>
</dbReference>
<organism evidence="1 2">
    <name type="scientific">Citrobacter youngae ATCC 29220</name>
    <dbReference type="NCBI Taxonomy" id="500640"/>
    <lineage>
        <taxon>Bacteria</taxon>
        <taxon>Pseudomonadati</taxon>
        <taxon>Pseudomonadota</taxon>
        <taxon>Gammaproteobacteria</taxon>
        <taxon>Enterobacterales</taxon>
        <taxon>Enterobacteriaceae</taxon>
        <taxon>Citrobacter</taxon>
        <taxon>Citrobacter freundii complex</taxon>
    </lineage>
</organism>
<protein>
    <submittedName>
        <fullName evidence="1">Uncharacterized protein</fullName>
    </submittedName>
</protein>
<proteinExistence type="predicted"/>
<dbReference type="AlphaFoldDB" id="D4BBM9"/>
<name>D4BBM9_9ENTR</name>
<gene>
    <name evidence="1" type="ORF">CIT292_07818</name>
</gene>
<evidence type="ECO:0000313" key="2">
    <source>
        <dbReference type="Proteomes" id="UP000003880"/>
    </source>
</evidence>
<evidence type="ECO:0000313" key="1">
    <source>
        <dbReference type="EMBL" id="EFE08497.1"/>
    </source>
</evidence>
<dbReference type="Proteomes" id="UP000003880">
    <property type="component" value="Unassembled WGS sequence"/>
</dbReference>
<dbReference type="HOGENOM" id="CLU_3181816_0_0_6"/>
<comment type="caution">
    <text evidence="1">The sequence shown here is derived from an EMBL/GenBank/DDBJ whole genome shotgun (WGS) entry which is preliminary data.</text>
</comment>
<reference evidence="1 2" key="1">
    <citation type="submission" date="2010-02" db="EMBL/GenBank/DDBJ databases">
        <authorList>
            <person name="Weinstock G."/>
            <person name="Sodergren E."/>
            <person name="Clifton S."/>
            <person name="Fulton L."/>
            <person name="Fulton B."/>
            <person name="Courtney L."/>
            <person name="Fronick C."/>
            <person name="Harrison M."/>
            <person name="Strong C."/>
            <person name="Farmer C."/>
            <person name="Delahaunty K."/>
            <person name="Markovic C."/>
            <person name="Hall O."/>
            <person name="Minx P."/>
            <person name="Tomlinson C."/>
            <person name="Mitreva M."/>
            <person name="Nelson J."/>
            <person name="Hou S."/>
            <person name="Wollam A."/>
            <person name="Pepin K.H."/>
            <person name="Johnson M."/>
            <person name="Bhonagiri V."/>
            <person name="Zhang X."/>
            <person name="Suruliraj S."/>
            <person name="Warren W."/>
            <person name="Chinwalla A."/>
            <person name="Mardis E.R."/>
            <person name="Wilson R.K."/>
        </authorList>
    </citation>
    <scope>NUCLEOTIDE SEQUENCE [LARGE SCALE GENOMIC DNA]</scope>
    <source>
        <strain evidence="1 2">ATCC 29220</strain>
    </source>
</reference>